<dbReference type="RefSeq" id="WP_171095626.1">
    <property type="nucleotide sequence ID" value="NZ_CP053069.1"/>
</dbReference>
<feature type="region of interest" description="Disordered" evidence="1">
    <location>
        <begin position="36"/>
        <end position="61"/>
    </location>
</feature>
<dbReference type="AlphaFoldDB" id="A0A6M4H0D7"/>
<dbReference type="Pfam" id="PF11219">
    <property type="entry name" value="DUF3014"/>
    <property type="match status" value="1"/>
</dbReference>
<evidence type="ECO:0000256" key="1">
    <source>
        <dbReference type="SAM" id="MobiDB-lite"/>
    </source>
</evidence>
<gene>
    <name evidence="3" type="ORF">DSM104443_04054</name>
</gene>
<evidence type="ECO:0000313" key="3">
    <source>
        <dbReference type="EMBL" id="QJR12960.1"/>
    </source>
</evidence>
<keyword evidence="2" id="KW-0812">Transmembrane</keyword>
<dbReference type="Proteomes" id="UP000501534">
    <property type="component" value="Chromosome"/>
</dbReference>
<keyword evidence="4" id="KW-1185">Reference proteome</keyword>
<dbReference type="InterPro" id="IPR021382">
    <property type="entry name" value="DUF3014"/>
</dbReference>
<dbReference type="KEGG" id="uru:DSM104443_04054"/>
<sequence>MNPARAAIAVAVLLAVAGVGYFFFWPWYAQSPAPQASAPAASAPPAAPTGPRYPLPAEPARELPPLNESDARLTEAIASLIGLDAFGRVLNPESLVRNLVATIDNLPRETVAQRLNPMKPVPSVSVTQGTGDTLAFAPANDSRYAMHVRLLESVDTAKLVAAYRHFYPLFQQAYVDLGYPNRYFNDRLVEVIDHLLETPDPKGPIRLVQPKVLLEFADPALEEASFGQKAMLRLGSGNRARVKAKLREIRAAVTGLQPGETPPTPR</sequence>
<accession>A0A6M4H0D7</accession>
<dbReference type="EMBL" id="CP053069">
    <property type="protein sequence ID" value="QJR12960.1"/>
    <property type="molecule type" value="Genomic_DNA"/>
</dbReference>
<organism evidence="3 4">
    <name type="scientific">Usitatibacter rugosus</name>
    <dbReference type="NCBI Taxonomy" id="2732067"/>
    <lineage>
        <taxon>Bacteria</taxon>
        <taxon>Pseudomonadati</taxon>
        <taxon>Pseudomonadota</taxon>
        <taxon>Betaproteobacteria</taxon>
        <taxon>Nitrosomonadales</taxon>
        <taxon>Usitatibacteraceae</taxon>
        <taxon>Usitatibacter</taxon>
    </lineage>
</organism>
<name>A0A6M4H0D7_9PROT</name>
<feature type="transmembrane region" description="Helical" evidence="2">
    <location>
        <begin position="7"/>
        <end position="28"/>
    </location>
</feature>
<feature type="compositionally biased region" description="Pro residues" evidence="1">
    <location>
        <begin position="45"/>
        <end position="57"/>
    </location>
</feature>
<evidence type="ECO:0000313" key="4">
    <source>
        <dbReference type="Proteomes" id="UP000501534"/>
    </source>
</evidence>
<keyword evidence="2" id="KW-1133">Transmembrane helix</keyword>
<evidence type="ECO:0000256" key="2">
    <source>
        <dbReference type="SAM" id="Phobius"/>
    </source>
</evidence>
<reference evidence="3 4" key="1">
    <citation type="submission" date="2020-04" db="EMBL/GenBank/DDBJ databases">
        <title>Usitatibacter rugosus gen. nov., sp. nov. and Usitatibacter palustris sp. nov., novel members of Usitatibacteraceae fam. nov. within the order Nitrosomonadales isolated from soil.</title>
        <authorList>
            <person name="Huber K.J."/>
            <person name="Neumann-Schaal M."/>
            <person name="Geppert A."/>
            <person name="Luckner M."/>
            <person name="Wanner G."/>
            <person name="Overmann J."/>
        </authorList>
    </citation>
    <scope>NUCLEOTIDE SEQUENCE [LARGE SCALE GENOMIC DNA]</scope>
    <source>
        <strain evidence="3 4">0125_3</strain>
    </source>
</reference>
<keyword evidence="2" id="KW-0472">Membrane</keyword>
<evidence type="ECO:0008006" key="5">
    <source>
        <dbReference type="Google" id="ProtNLM"/>
    </source>
</evidence>
<proteinExistence type="predicted"/>
<protein>
    <recommendedName>
        <fullName evidence="5">DUF3014 family protein</fullName>
    </recommendedName>
</protein>